<dbReference type="Gene3D" id="1.10.530.10">
    <property type="match status" value="1"/>
</dbReference>
<dbReference type="PANTHER" id="PTHR30163">
    <property type="entry name" value="MEMBRANE-BOUND LYTIC MUREIN TRANSGLYCOSYLASE B"/>
    <property type="match status" value="1"/>
</dbReference>
<dbReference type="SUPFAM" id="SSF53955">
    <property type="entry name" value="Lysozyme-like"/>
    <property type="match status" value="1"/>
</dbReference>
<accession>A0A1W6ZEH5</accession>
<dbReference type="GO" id="GO:0008933">
    <property type="term" value="F:peptidoglycan lytic transglycosylase activity"/>
    <property type="evidence" value="ECO:0007669"/>
    <property type="project" value="TreeGrafter"/>
</dbReference>
<reference evidence="5 6" key="1">
    <citation type="submission" date="2017-05" db="EMBL/GenBank/DDBJ databases">
        <title>Complete and WGS of Bordetella genogroups.</title>
        <authorList>
            <person name="Spilker T."/>
            <person name="LiPuma J."/>
        </authorList>
    </citation>
    <scope>NUCLEOTIDE SEQUENCE [LARGE SCALE GENOMIC DNA]</scope>
    <source>
        <strain evidence="5 6">AU7206</strain>
    </source>
</reference>
<dbReference type="KEGG" id="bgm:CAL15_15835"/>
<feature type="active site" evidence="1">
    <location>
        <position position="171"/>
    </location>
</feature>
<dbReference type="EMBL" id="CP021111">
    <property type="protein sequence ID" value="ARP95719.1"/>
    <property type="molecule type" value="Genomic_DNA"/>
</dbReference>
<dbReference type="AlphaFoldDB" id="A0A1W6ZEH5"/>
<dbReference type="NCBIfam" id="TIGR02282">
    <property type="entry name" value="MltB"/>
    <property type="match status" value="1"/>
</dbReference>
<dbReference type="InterPro" id="IPR011757">
    <property type="entry name" value="Lytic_transglycosylase_MltB"/>
</dbReference>
<protein>
    <submittedName>
        <fullName evidence="5">Lytic murein transglycosylase B</fullName>
    </submittedName>
</protein>
<proteinExistence type="predicted"/>
<dbReference type="Proteomes" id="UP000194161">
    <property type="component" value="Chromosome"/>
</dbReference>
<evidence type="ECO:0000259" key="4">
    <source>
        <dbReference type="Pfam" id="PF13406"/>
    </source>
</evidence>
<keyword evidence="3" id="KW-0732">Signal</keyword>
<feature type="region of interest" description="Disordered" evidence="2">
    <location>
        <begin position="42"/>
        <end position="71"/>
    </location>
</feature>
<dbReference type="OrthoDB" id="9772911at2"/>
<feature type="chain" id="PRO_5010882753" evidence="3">
    <location>
        <begin position="21"/>
        <end position="387"/>
    </location>
</feature>
<dbReference type="PROSITE" id="PS51257">
    <property type="entry name" value="PROKAR_LIPOPROTEIN"/>
    <property type="match status" value="1"/>
</dbReference>
<dbReference type="InterPro" id="IPR023346">
    <property type="entry name" value="Lysozyme-like_dom_sf"/>
</dbReference>
<gene>
    <name evidence="5" type="ORF">CAL15_15835</name>
</gene>
<evidence type="ECO:0000256" key="1">
    <source>
        <dbReference type="PIRSR" id="PIRSR611757-1"/>
    </source>
</evidence>
<dbReference type="STRING" id="463040.CAL15_15835"/>
<dbReference type="RefSeq" id="WP_086079479.1">
    <property type="nucleotide sequence ID" value="NZ_CP021111.1"/>
</dbReference>
<evidence type="ECO:0000313" key="6">
    <source>
        <dbReference type="Proteomes" id="UP000194161"/>
    </source>
</evidence>
<dbReference type="PANTHER" id="PTHR30163:SF9">
    <property type="entry name" value="MEMBRANE-BOUND LYTIC MUREIN TRANSGLYCOSYLASE B"/>
    <property type="match status" value="1"/>
</dbReference>
<sequence>MFICRRILQLGILAALTGCAASKPPAPLAAVPTAQAAPAPALTPDANGAIRIGPSAPAPEPSSTETPTGQLRPEVAAYARDLAARAGLPLAQVQASLAGSTYNATVARLIAPAPPGRKVWRSWLTYRSRFVEPKRIRWGIDFYQDNQALLERAAQQYGVPAPIIAAIIGVETIYGRNMGSFRVMDALTTLAFDYPQPARPERVQLFRDQLGDFIVLVLQGKLELETRGSYAGAIGMPQFMPGSILRYAVDGDGDGHIDLANSLPDAIMSVGSFLAQHGWQRGAPVFAPVVLPADPSALASGGLQPTQDWPRLQAAGARLGAGANPGAAWLSMPLGVVDLVEEARGTAQYRTGTPNFFALTQYNRSYFYATSVSDLADAIATGVGVSY</sequence>
<dbReference type="InterPro" id="IPR031304">
    <property type="entry name" value="SLT_2"/>
</dbReference>
<evidence type="ECO:0000313" key="5">
    <source>
        <dbReference type="EMBL" id="ARP95719.1"/>
    </source>
</evidence>
<evidence type="ECO:0000256" key="3">
    <source>
        <dbReference type="SAM" id="SignalP"/>
    </source>
</evidence>
<dbReference type="Pfam" id="PF13406">
    <property type="entry name" value="SLT_2"/>
    <property type="match status" value="1"/>
</dbReference>
<name>A0A1W6ZEH5_9BORD</name>
<dbReference type="InterPro" id="IPR043426">
    <property type="entry name" value="MltB-like"/>
</dbReference>
<dbReference type="CDD" id="cd13399">
    <property type="entry name" value="Slt35-like"/>
    <property type="match status" value="1"/>
</dbReference>
<feature type="signal peptide" evidence="3">
    <location>
        <begin position="1"/>
        <end position="20"/>
    </location>
</feature>
<organism evidence="5 6">
    <name type="scientific">Bordetella genomosp. 13</name>
    <dbReference type="NCBI Taxonomy" id="463040"/>
    <lineage>
        <taxon>Bacteria</taxon>
        <taxon>Pseudomonadati</taxon>
        <taxon>Pseudomonadota</taxon>
        <taxon>Betaproteobacteria</taxon>
        <taxon>Burkholderiales</taxon>
        <taxon>Alcaligenaceae</taxon>
        <taxon>Bordetella</taxon>
    </lineage>
</organism>
<dbReference type="Gene3D" id="1.10.8.350">
    <property type="entry name" value="Bacterial muramidase"/>
    <property type="match status" value="1"/>
</dbReference>
<evidence type="ECO:0000256" key="2">
    <source>
        <dbReference type="SAM" id="MobiDB-lite"/>
    </source>
</evidence>
<dbReference type="GO" id="GO:0009253">
    <property type="term" value="P:peptidoglycan catabolic process"/>
    <property type="evidence" value="ECO:0007669"/>
    <property type="project" value="TreeGrafter"/>
</dbReference>
<keyword evidence="6" id="KW-1185">Reference proteome</keyword>
<feature type="domain" description="Transglycosylase SLT" evidence="4">
    <location>
        <begin position="73"/>
        <end position="377"/>
    </location>
</feature>